<dbReference type="InterPro" id="IPR006179">
    <property type="entry name" value="5_nucleotidase/apyrase"/>
</dbReference>
<feature type="non-terminal residue" evidence="5">
    <location>
        <position position="1"/>
    </location>
</feature>
<evidence type="ECO:0000313" key="6">
    <source>
        <dbReference type="Proteomes" id="UP000887013"/>
    </source>
</evidence>
<evidence type="ECO:0000256" key="1">
    <source>
        <dbReference type="ARBA" id="ARBA00000815"/>
    </source>
</evidence>
<evidence type="ECO:0000259" key="3">
    <source>
        <dbReference type="Pfam" id="PF00149"/>
    </source>
</evidence>
<dbReference type="InterPro" id="IPR004843">
    <property type="entry name" value="Calcineurin-like_PHP"/>
</dbReference>
<keyword evidence="6" id="KW-1185">Reference proteome</keyword>
<comment type="caution">
    <text evidence="5">The sequence shown here is derived from an EMBL/GenBank/DDBJ whole genome shotgun (WGS) entry which is preliminary data.</text>
</comment>
<dbReference type="GO" id="GO:0006196">
    <property type="term" value="P:AMP catabolic process"/>
    <property type="evidence" value="ECO:0007669"/>
    <property type="project" value="TreeGrafter"/>
</dbReference>
<dbReference type="EMBL" id="BMAW01115968">
    <property type="protein sequence ID" value="GFT68493.1"/>
    <property type="molecule type" value="Genomic_DNA"/>
</dbReference>
<feature type="domain" description="Calcineurin-like phosphoesterase" evidence="3">
    <location>
        <begin position="4"/>
        <end position="107"/>
    </location>
</feature>
<dbReference type="AlphaFoldDB" id="A0A8X6TXS5"/>
<organism evidence="5 6">
    <name type="scientific">Nephila pilipes</name>
    <name type="common">Giant wood spider</name>
    <name type="synonym">Nephila maculata</name>
    <dbReference type="NCBI Taxonomy" id="299642"/>
    <lineage>
        <taxon>Eukaryota</taxon>
        <taxon>Metazoa</taxon>
        <taxon>Ecdysozoa</taxon>
        <taxon>Arthropoda</taxon>
        <taxon>Chelicerata</taxon>
        <taxon>Arachnida</taxon>
        <taxon>Araneae</taxon>
        <taxon>Araneomorphae</taxon>
        <taxon>Entelegynae</taxon>
        <taxon>Araneoidea</taxon>
        <taxon>Nephilidae</taxon>
        <taxon>Nephila</taxon>
    </lineage>
</organism>
<proteinExistence type="predicted"/>
<reference evidence="5" key="1">
    <citation type="submission" date="2020-08" db="EMBL/GenBank/DDBJ databases">
        <title>Multicomponent nature underlies the extraordinary mechanical properties of spider dragline silk.</title>
        <authorList>
            <person name="Kono N."/>
            <person name="Nakamura H."/>
            <person name="Mori M."/>
            <person name="Yoshida Y."/>
            <person name="Ohtoshi R."/>
            <person name="Malay A.D."/>
            <person name="Moran D.A.P."/>
            <person name="Tomita M."/>
            <person name="Numata K."/>
            <person name="Arakawa K."/>
        </authorList>
    </citation>
    <scope>NUCLEOTIDE SEQUENCE</scope>
</reference>
<accession>A0A8X6TXS5</accession>
<evidence type="ECO:0000313" key="5">
    <source>
        <dbReference type="EMBL" id="GFT68493.1"/>
    </source>
</evidence>
<evidence type="ECO:0000313" key="4">
    <source>
        <dbReference type="EMBL" id="GFT28010.1"/>
    </source>
</evidence>
<dbReference type="PANTHER" id="PTHR11575:SF24">
    <property type="entry name" value="5'-NUCLEOTIDASE"/>
    <property type="match status" value="1"/>
</dbReference>
<dbReference type="Proteomes" id="UP000887013">
    <property type="component" value="Unassembled WGS sequence"/>
</dbReference>
<dbReference type="GO" id="GO:0005886">
    <property type="term" value="C:plasma membrane"/>
    <property type="evidence" value="ECO:0007669"/>
    <property type="project" value="TreeGrafter"/>
</dbReference>
<sequence>MNEIREIRSSRDNVLFLNGGDFYQGTVWYTLHRWQIVADLVNTLGIDVMSLGNHEFDDGLKGLFPFLKNLKPKVVVCNINSSKVPEFSDYVQPSTIIEIGGEKIGVIGYLTPETKYLSST</sequence>
<dbReference type="PANTHER" id="PTHR11575">
    <property type="entry name" value="5'-NUCLEOTIDASE-RELATED"/>
    <property type="match status" value="1"/>
</dbReference>
<gene>
    <name evidence="4" type="ORF">NPIL_324971</name>
    <name evidence="5" type="ORF">NPIL_557491</name>
</gene>
<dbReference type="Gene3D" id="3.60.21.10">
    <property type="match status" value="1"/>
</dbReference>
<dbReference type="InterPro" id="IPR029052">
    <property type="entry name" value="Metallo-depent_PP-like"/>
</dbReference>
<dbReference type="SUPFAM" id="SSF56300">
    <property type="entry name" value="Metallo-dependent phosphatases"/>
    <property type="match status" value="1"/>
</dbReference>
<dbReference type="GO" id="GO:0008253">
    <property type="term" value="F:5'-nucleotidase activity"/>
    <property type="evidence" value="ECO:0007669"/>
    <property type="project" value="UniProtKB-EC"/>
</dbReference>
<dbReference type="Pfam" id="PF00149">
    <property type="entry name" value="Metallophos"/>
    <property type="match status" value="1"/>
</dbReference>
<dbReference type="EMBL" id="BMAW01012319">
    <property type="protein sequence ID" value="GFT28010.1"/>
    <property type="molecule type" value="Genomic_DNA"/>
</dbReference>
<dbReference type="OrthoDB" id="7722975at2759"/>
<name>A0A8X6TXS5_NEPPI</name>
<evidence type="ECO:0000256" key="2">
    <source>
        <dbReference type="ARBA" id="ARBA00012643"/>
    </source>
</evidence>
<protein>
    <recommendedName>
        <fullName evidence="2">5'-nucleotidase</fullName>
        <ecNumber evidence="2">3.1.3.5</ecNumber>
    </recommendedName>
</protein>
<comment type="catalytic activity">
    <reaction evidence="1">
        <text>a ribonucleoside 5'-phosphate + H2O = a ribonucleoside + phosphate</text>
        <dbReference type="Rhea" id="RHEA:12484"/>
        <dbReference type="ChEBI" id="CHEBI:15377"/>
        <dbReference type="ChEBI" id="CHEBI:18254"/>
        <dbReference type="ChEBI" id="CHEBI:43474"/>
        <dbReference type="ChEBI" id="CHEBI:58043"/>
        <dbReference type="EC" id="3.1.3.5"/>
    </reaction>
</comment>
<dbReference type="EC" id="3.1.3.5" evidence="2"/>